<gene>
    <name evidence="2" type="primary">ku</name>
    <name evidence="5" type="ORF">ACFOFO_16380</name>
</gene>
<dbReference type="SUPFAM" id="SSF100939">
    <property type="entry name" value="SPOC domain-like"/>
    <property type="match status" value="1"/>
</dbReference>
<name>A0ABV7F3H8_9BURK</name>
<feature type="domain" description="Ku" evidence="4">
    <location>
        <begin position="57"/>
        <end position="185"/>
    </location>
</feature>
<dbReference type="InterPro" id="IPR009187">
    <property type="entry name" value="Prok_Ku"/>
</dbReference>
<keyword evidence="6" id="KW-1185">Reference proteome</keyword>
<dbReference type="SMART" id="SM00559">
    <property type="entry name" value="Ku78"/>
    <property type="match status" value="1"/>
</dbReference>
<evidence type="ECO:0000256" key="2">
    <source>
        <dbReference type="HAMAP-Rule" id="MF_01875"/>
    </source>
</evidence>
<dbReference type="CDD" id="cd00789">
    <property type="entry name" value="KU_like"/>
    <property type="match status" value="1"/>
</dbReference>
<evidence type="ECO:0000256" key="1">
    <source>
        <dbReference type="ARBA" id="ARBA00023125"/>
    </source>
</evidence>
<dbReference type="PANTHER" id="PTHR41251">
    <property type="entry name" value="NON-HOMOLOGOUS END JOINING PROTEIN KU"/>
    <property type="match status" value="1"/>
</dbReference>
<evidence type="ECO:0000259" key="4">
    <source>
        <dbReference type="SMART" id="SM00559"/>
    </source>
</evidence>
<comment type="similarity">
    <text evidence="2">Belongs to the prokaryotic Ku family.</text>
</comment>
<dbReference type="HAMAP" id="MF_01875">
    <property type="entry name" value="Prokaryotic_Ku"/>
    <property type="match status" value="1"/>
</dbReference>
<keyword evidence="2" id="KW-0233">DNA recombination</keyword>
<reference evidence="6" key="1">
    <citation type="journal article" date="2019" name="Int. J. Syst. Evol. Microbiol.">
        <title>The Global Catalogue of Microorganisms (GCM) 10K type strain sequencing project: providing services to taxonomists for standard genome sequencing and annotation.</title>
        <authorList>
            <consortium name="The Broad Institute Genomics Platform"/>
            <consortium name="The Broad Institute Genome Sequencing Center for Infectious Disease"/>
            <person name="Wu L."/>
            <person name="Ma J."/>
        </authorList>
    </citation>
    <scope>NUCLEOTIDE SEQUENCE [LARGE SCALE GENOMIC DNA]</scope>
    <source>
        <strain evidence="6">KCTC 42986</strain>
    </source>
</reference>
<dbReference type="PIRSF" id="PIRSF006493">
    <property type="entry name" value="Prok_Ku"/>
    <property type="match status" value="1"/>
</dbReference>
<comment type="subunit">
    <text evidence="2">Homodimer. Interacts with LigD.</text>
</comment>
<comment type="function">
    <text evidence="2">With LigD forms a non-homologous end joining (NHEJ) DNA repair enzyme, which repairs dsDNA breaks with reduced fidelity. Binds linear dsDNA with 5'- and 3'- overhangs but not closed circular dsDNA nor ssDNA. Recruits and stimulates the ligase activity of LigD.</text>
</comment>
<evidence type="ECO:0000313" key="6">
    <source>
        <dbReference type="Proteomes" id="UP001595530"/>
    </source>
</evidence>
<dbReference type="InterPro" id="IPR016194">
    <property type="entry name" value="SPOC-like_C_dom_sf"/>
</dbReference>
<evidence type="ECO:0000313" key="5">
    <source>
        <dbReference type="EMBL" id="MFC3109520.1"/>
    </source>
</evidence>
<protein>
    <recommendedName>
        <fullName evidence="2">Non-homologous end joining protein Ku</fullName>
    </recommendedName>
</protein>
<dbReference type="NCBIfam" id="TIGR02772">
    <property type="entry name" value="Ku_bact"/>
    <property type="match status" value="1"/>
</dbReference>
<evidence type="ECO:0000256" key="3">
    <source>
        <dbReference type="SAM" id="MobiDB-lite"/>
    </source>
</evidence>
<dbReference type="Gene3D" id="2.40.290.10">
    <property type="match status" value="1"/>
</dbReference>
<keyword evidence="2" id="KW-0227">DNA damage</keyword>
<dbReference type="Pfam" id="PF02735">
    <property type="entry name" value="Ku"/>
    <property type="match status" value="1"/>
</dbReference>
<sequence>MATASKRVLWKGAISFGLVHIPIALHSATAEQGLNFDWLDKRSMDPVGYKRINKKTGKEVDKDNIVKGIEYEDGQYVILSQEEIAAAYPKSTQTIEIESFVDAGDIPFMYLERPYYVSPINKGAKVYALLREVLLKTGKVGIAKVVIQTKQHLAVLMPCGPALVLDLLRWGDEVRNWDELDLPAEGAKAAGLTDKEMKMGEQLVLDMSSKWNPADFTDSFKEQILKLVEEKVKAGQTESVTPIEHVESAEPGARIYDLSEMLQRSLSNLGQAAKPATARKSAATKSKPATTTPKKTATTTPKKTATKHKSG</sequence>
<feature type="region of interest" description="Disordered" evidence="3">
    <location>
        <begin position="267"/>
        <end position="311"/>
    </location>
</feature>
<dbReference type="InterPro" id="IPR006164">
    <property type="entry name" value="DNA_bd_Ku70/Ku80"/>
</dbReference>
<keyword evidence="2" id="KW-0234">DNA repair</keyword>
<feature type="compositionally biased region" description="Low complexity" evidence="3">
    <location>
        <begin position="272"/>
        <end position="303"/>
    </location>
</feature>
<dbReference type="RefSeq" id="WP_390332046.1">
    <property type="nucleotide sequence ID" value="NZ_JBHRTP010000053.1"/>
</dbReference>
<dbReference type="Proteomes" id="UP001595530">
    <property type="component" value="Unassembled WGS sequence"/>
</dbReference>
<dbReference type="PANTHER" id="PTHR41251:SF1">
    <property type="entry name" value="NON-HOMOLOGOUS END JOINING PROTEIN KU"/>
    <property type="match status" value="1"/>
</dbReference>
<accession>A0ABV7F3H8</accession>
<organism evidence="5 6">
    <name type="scientific">Undibacterium arcticum</name>
    <dbReference type="NCBI Taxonomy" id="1762892"/>
    <lineage>
        <taxon>Bacteria</taxon>
        <taxon>Pseudomonadati</taxon>
        <taxon>Pseudomonadota</taxon>
        <taxon>Betaproteobacteria</taxon>
        <taxon>Burkholderiales</taxon>
        <taxon>Oxalobacteraceae</taxon>
        <taxon>Undibacterium</taxon>
    </lineage>
</organism>
<comment type="caution">
    <text evidence="5">The sequence shown here is derived from an EMBL/GenBank/DDBJ whole genome shotgun (WGS) entry which is preliminary data.</text>
</comment>
<keyword evidence="1 2" id="KW-0238">DNA-binding</keyword>
<proteinExistence type="inferred from homology"/>
<dbReference type="EMBL" id="JBHRTP010000053">
    <property type="protein sequence ID" value="MFC3109520.1"/>
    <property type="molecule type" value="Genomic_DNA"/>
</dbReference>